<reference evidence="3 4" key="1">
    <citation type="submission" date="2016-10" db="EMBL/GenBank/DDBJ databases">
        <authorList>
            <person name="de Groot N.N."/>
        </authorList>
    </citation>
    <scope>NUCLEOTIDE SEQUENCE [LARGE SCALE GENOMIC DNA]</scope>
    <source>
        <strain evidence="3 4">CPCC 202699</strain>
    </source>
</reference>
<dbReference type="RefSeq" id="WP_091290246.1">
    <property type="nucleotide sequence ID" value="NZ_FNON01000003.1"/>
</dbReference>
<feature type="domain" description="EVE" evidence="2">
    <location>
        <begin position="175"/>
        <end position="306"/>
    </location>
</feature>
<proteinExistence type="predicted"/>
<dbReference type="Proteomes" id="UP000199515">
    <property type="component" value="Unassembled WGS sequence"/>
</dbReference>
<dbReference type="EMBL" id="FNON01000003">
    <property type="protein sequence ID" value="SDX82755.1"/>
    <property type="molecule type" value="Genomic_DNA"/>
</dbReference>
<dbReference type="OrthoDB" id="4939521at2"/>
<name>A0A1H3EVU9_9PSEU</name>
<dbReference type="Pfam" id="PF01878">
    <property type="entry name" value="EVE"/>
    <property type="match status" value="1"/>
</dbReference>
<dbReference type="STRING" id="589385.SAMN05421504_103999"/>
<evidence type="ECO:0000259" key="2">
    <source>
        <dbReference type="Pfam" id="PF01878"/>
    </source>
</evidence>
<accession>A0A1H3EVU9</accession>
<feature type="region of interest" description="Disordered" evidence="1">
    <location>
        <begin position="1"/>
        <end position="20"/>
    </location>
</feature>
<protein>
    <submittedName>
        <fullName evidence="3">EVE domain-containing protein</fullName>
    </submittedName>
</protein>
<gene>
    <name evidence="3" type="ORF">SAMN05421504_103999</name>
</gene>
<dbReference type="AlphaFoldDB" id="A0A1H3EVU9"/>
<dbReference type="SUPFAM" id="SSF88697">
    <property type="entry name" value="PUA domain-like"/>
    <property type="match status" value="1"/>
</dbReference>
<dbReference type="InterPro" id="IPR002740">
    <property type="entry name" value="EVE_domain"/>
</dbReference>
<dbReference type="Gene3D" id="3.10.590.10">
    <property type="entry name" value="ph1033 like domains"/>
    <property type="match status" value="1"/>
</dbReference>
<sequence>MTSAQLVLQPRGGVKDRGPANFDRSVRQGISLADHELALGPDFATLARLFPDGIARLWGSTPPSIDSNPKAKALRDRRAGDKVLFYADKTFIAEATILHTFHNYDAAKSVWGIDSEGKTWEHMMALGDINEFPSPIPAHDVLVPLGMSVPLRSVTLKSDYAKVAHLLPTSRAPRSWLLQCMPDTWDIWKCWEDGSDAINRWTVGKHLKELKSGDHFAIWVAGPEAGVYGIGTLASAPYLTREFDPYWTSSPNEATVVNLRFERHLFEDPITKRFLAATATFADSLVMRMPGYGNPIPLPREWRVIADIAKQRSRTKPALPAEPVFGSRPLGQAPNERSTYQLATSGFITYPEAKLLKQYRDYLNRDLRALWVRLPSGELLVCDAFDYQRDLLIEAKGSCSRENVRMAIGQLFDYRRHIKADAKLAILLPDKPSESAGNLIKECGIQLIYRQDATFHESI</sequence>
<dbReference type="InterPro" id="IPR015947">
    <property type="entry name" value="PUA-like_sf"/>
</dbReference>
<evidence type="ECO:0000313" key="4">
    <source>
        <dbReference type="Proteomes" id="UP000199515"/>
    </source>
</evidence>
<organism evidence="3 4">
    <name type="scientific">Amycolatopsis xylanica</name>
    <dbReference type="NCBI Taxonomy" id="589385"/>
    <lineage>
        <taxon>Bacteria</taxon>
        <taxon>Bacillati</taxon>
        <taxon>Actinomycetota</taxon>
        <taxon>Actinomycetes</taxon>
        <taxon>Pseudonocardiales</taxon>
        <taxon>Pseudonocardiaceae</taxon>
        <taxon>Amycolatopsis</taxon>
    </lineage>
</organism>
<evidence type="ECO:0000256" key="1">
    <source>
        <dbReference type="SAM" id="MobiDB-lite"/>
    </source>
</evidence>
<evidence type="ECO:0000313" key="3">
    <source>
        <dbReference type="EMBL" id="SDX82755.1"/>
    </source>
</evidence>
<keyword evidence="4" id="KW-1185">Reference proteome</keyword>